<dbReference type="AlphaFoldDB" id="A0A9W4H1M0"/>
<evidence type="ECO:0000256" key="1">
    <source>
        <dbReference type="SAM" id="SignalP"/>
    </source>
</evidence>
<keyword evidence="1" id="KW-0732">Signal</keyword>
<dbReference type="Proteomes" id="UP001153328">
    <property type="component" value="Unassembled WGS sequence"/>
</dbReference>
<comment type="caution">
    <text evidence="2">The sequence shown here is derived from an EMBL/GenBank/DDBJ whole genome shotgun (WGS) entry which is preliminary data.</text>
</comment>
<feature type="signal peptide" evidence="1">
    <location>
        <begin position="1"/>
        <end position="31"/>
    </location>
</feature>
<keyword evidence="3" id="KW-1185">Reference proteome</keyword>
<accession>A0A9W4H1M0</accession>
<gene>
    <name evidence="2" type="ORF">SBRY_30687</name>
</gene>
<reference evidence="2" key="1">
    <citation type="submission" date="2021-06" db="EMBL/GenBank/DDBJ databases">
        <authorList>
            <person name="Arsene-Ploetze F."/>
        </authorList>
    </citation>
    <scope>NUCLEOTIDE SEQUENCE</scope>
    <source>
        <strain evidence="2">SBRY1</strain>
    </source>
</reference>
<dbReference type="EMBL" id="CAJVAX010000017">
    <property type="protein sequence ID" value="CAG7642722.1"/>
    <property type="molecule type" value="Genomic_DNA"/>
</dbReference>
<protein>
    <submittedName>
        <fullName evidence="2">Uncharacterized protein</fullName>
    </submittedName>
</protein>
<feature type="chain" id="PRO_5040820813" evidence="1">
    <location>
        <begin position="32"/>
        <end position="115"/>
    </location>
</feature>
<proteinExistence type="predicted"/>
<evidence type="ECO:0000313" key="2">
    <source>
        <dbReference type="EMBL" id="CAG7642722.1"/>
    </source>
</evidence>
<name>A0A9W4H1M0_9ACTN</name>
<evidence type="ECO:0000313" key="3">
    <source>
        <dbReference type="Proteomes" id="UP001153328"/>
    </source>
</evidence>
<sequence length="115" mass="11763">MNIADKCIKAVVAAAICIASLTLAHPATASAAEPAPPSGATISHMPSDSQMAYATSSAATPQAIQTLSDWVLASVGSHAAMPAKCIIMDHPAGQAFFVEEPPTRPTGRSYTLTDI</sequence>
<organism evidence="2 3">
    <name type="scientific">Actinacidiphila bryophytorum</name>
    <dbReference type="NCBI Taxonomy" id="1436133"/>
    <lineage>
        <taxon>Bacteria</taxon>
        <taxon>Bacillati</taxon>
        <taxon>Actinomycetota</taxon>
        <taxon>Actinomycetes</taxon>
        <taxon>Kitasatosporales</taxon>
        <taxon>Streptomycetaceae</taxon>
        <taxon>Actinacidiphila</taxon>
    </lineage>
</organism>